<dbReference type="OrthoDB" id="417891at2759"/>
<dbReference type="PANTHER" id="PTHR24317:SF7">
    <property type="entry name" value="PEROXISOMAL TRANS-2-ENOYL-COA REDUCTASE"/>
    <property type="match status" value="1"/>
</dbReference>
<evidence type="ECO:0000256" key="16">
    <source>
        <dbReference type="ARBA" id="ARBA00048686"/>
    </source>
</evidence>
<dbReference type="EMBL" id="FN653016">
    <property type="protein sequence ID" value="CBY07146.1"/>
    <property type="molecule type" value="Genomic_DNA"/>
</dbReference>
<evidence type="ECO:0000256" key="8">
    <source>
        <dbReference type="ARBA" id="ARBA00023098"/>
    </source>
</evidence>
<protein>
    <recommendedName>
        <fullName evidence="14">Peroxisomal trans-2-enoyl-CoA reductase</fullName>
        <ecNumber evidence="13">1.3.1.38</ecNumber>
    </recommendedName>
</protein>
<evidence type="ECO:0000256" key="10">
    <source>
        <dbReference type="ARBA" id="ARBA00023160"/>
    </source>
</evidence>
<evidence type="ECO:0000256" key="14">
    <source>
        <dbReference type="ARBA" id="ARBA00041063"/>
    </source>
</evidence>
<keyword evidence="6" id="KW-0521">NADP</keyword>
<dbReference type="Gene3D" id="3.40.50.720">
    <property type="entry name" value="NAD(P)-binding Rossmann-like Domain"/>
    <property type="match status" value="1"/>
</dbReference>
<comment type="function">
    <text evidence="11">Participates in chain elongation of fatty acids. Catalyzes the reduction of trans-2-enoyl-CoAs of varying chain lengths from 6:1 to 16:1, having maximum activity with 10:1 CoA. Has no 2,4-dienoyl-CoA reductase activity.</text>
</comment>
<gene>
    <name evidence="21" type="ORF">GSOID_T00006233001</name>
    <name evidence="22" type="ORF">GSOID_T00031040001</name>
</gene>
<evidence type="ECO:0000256" key="3">
    <source>
        <dbReference type="ARBA" id="ARBA00022516"/>
    </source>
</evidence>
<dbReference type="InterPro" id="IPR036291">
    <property type="entry name" value="NAD(P)-bd_dom_sf"/>
</dbReference>
<keyword evidence="4" id="KW-0597">Phosphoprotein</keyword>
<dbReference type="GO" id="GO:0006633">
    <property type="term" value="P:fatty acid biosynthetic process"/>
    <property type="evidence" value="ECO:0007669"/>
    <property type="project" value="UniProtKB-KW"/>
</dbReference>
<comment type="catalytic activity">
    <reaction evidence="15">
        <text>(2E)-dodecenoyl-CoA + NADPH + H(+) = dodecanoyl-CoA + NADP(+)</text>
        <dbReference type="Rhea" id="RHEA:44964"/>
        <dbReference type="ChEBI" id="CHEBI:15378"/>
        <dbReference type="ChEBI" id="CHEBI:57330"/>
        <dbReference type="ChEBI" id="CHEBI:57375"/>
        <dbReference type="ChEBI" id="CHEBI:57783"/>
        <dbReference type="ChEBI" id="CHEBI:58349"/>
    </reaction>
    <physiologicalReaction direction="left-to-right" evidence="15">
        <dbReference type="Rhea" id="RHEA:44965"/>
    </physiologicalReaction>
</comment>
<keyword evidence="10" id="KW-0275">Fatty acid biosynthesis</keyword>
<evidence type="ECO:0000256" key="11">
    <source>
        <dbReference type="ARBA" id="ARBA00037124"/>
    </source>
</evidence>
<evidence type="ECO:0000256" key="7">
    <source>
        <dbReference type="ARBA" id="ARBA00023002"/>
    </source>
</evidence>
<dbReference type="AlphaFoldDB" id="E4WTA8"/>
<dbReference type="EMBL" id="FN655008">
    <property type="protein sequence ID" value="CBY37571.1"/>
    <property type="molecule type" value="Genomic_DNA"/>
</dbReference>
<dbReference type="GO" id="GO:0005777">
    <property type="term" value="C:peroxisome"/>
    <property type="evidence" value="ECO:0007669"/>
    <property type="project" value="UniProtKB-SubCell"/>
</dbReference>
<evidence type="ECO:0000313" key="23">
    <source>
        <dbReference type="Proteomes" id="UP000001307"/>
    </source>
</evidence>
<evidence type="ECO:0000256" key="4">
    <source>
        <dbReference type="ARBA" id="ARBA00022553"/>
    </source>
</evidence>
<evidence type="ECO:0000313" key="22">
    <source>
        <dbReference type="EMBL" id="CBY37571.1"/>
    </source>
</evidence>
<evidence type="ECO:0000256" key="17">
    <source>
        <dbReference type="ARBA" id="ARBA00049108"/>
    </source>
</evidence>
<dbReference type="EC" id="1.3.1.38" evidence="13"/>
<reference evidence="21" key="1">
    <citation type="journal article" date="2010" name="Science">
        <title>Plasticity of animal genome architecture unmasked by rapid evolution of a pelagic tunicate.</title>
        <authorList>
            <person name="Denoeud F."/>
            <person name="Henriet S."/>
            <person name="Mungpakdee S."/>
            <person name="Aury J.M."/>
            <person name="Da Silva C."/>
            <person name="Brinkmann H."/>
            <person name="Mikhaleva J."/>
            <person name="Olsen L.C."/>
            <person name="Jubin C."/>
            <person name="Canestro C."/>
            <person name="Bouquet J.M."/>
            <person name="Danks G."/>
            <person name="Poulain J."/>
            <person name="Campsteijn C."/>
            <person name="Adamski M."/>
            <person name="Cross I."/>
            <person name="Yadetie F."/>
            <person name="Muffato M."/>
            <person name="Louis A."/>
            <person name="Butcher S."/>
            <person name="Tsagkogeorga G."/>
            <person name="Konrad A."/>
            <person name="Singh S."/>
            <person name="Jensen M.F."/>
            <person name="Cong E.H."/>
            <person name="Eikeseth-Otteraa H."/>
            <person name="Noel B."/>
            <person name="Anthouard V."/>
            <person name="Porcel B.M."/>
            <person name="Kachouri-Lafond R."/>
            <person name="Nishino A."/>
            <person name="Ugolini M."/>
            <person name="Chourrout P."/>
            <person name="Nishida H."/>
            <person name="Aasland R."/>
            <person name="Huzurbazar S."/>
            <person name="Westhof E."/>
            <person name="Delsuc F."/>
            <person name="Lehrach H."/>
            <person name="Reinhardt R."/>
            <person name="Weissenbach J."/>
            <person name="Roy S.W."/>
            <person name="Artiguenave F."/>
            <person name="Postlethwait J.H."/>
            <person name="Manak J.R."/>
            <person name="Thompson E.M."/>
            <person name="Jaillon O."/>
            <person name="Du Pasquier L."/>
            <person name="Boudinot P."/>
            <person name="Liberles D.A."/>
            <person name="Volff J.N."/>
            <person name="Philippe H."/>
            <person name="Lenhard B."/>
            <person name="Roest Crollius H."/>
            <person name="Wincker P."/>
            <person name="Chourrout D."/>
        </authorList>
    </citation>
    <scope>NUCLEOTIDE SEQUENCE [LARGE SCALE GENOMIC DNA]</scope>
</reference>
<dbReference type="PRINTS" id="PR00081">
    <property type="entry name" value="GDHRDH"/>
</dbReference>
<comment type="catalytic activity">
    <reaction evidence="17">
        <text>(2E)-hexenoyl-CoA + NADPH + H(+) = hexanoyl-CoA + NADP(+)</text>
        <dbReference type="Rhea" id="RHEA:44956"/>
        <dbReference type="ChEBI" id="CHEBI:15378"/>
        <dbReference type="ChEBI" id="CHEBI:57783"/>
        <dbReference type="ChEBI" id="CHEBI:58349"/>
        <dbReference type="ChEBI" id="CHEBI:62077"/>
        <dbReference type="ChEBI" id="CHEBI:62620"/>
    </reaction>
    <physiologicalReaction direction="left-to-right" evidence="17">
        <dbReference type="Rhea" id="RHEA:44957"/>
    </physiologicalReaction>
</comment>
<evidence type="ECO:0000256" key="9">
    <source>
        <dbReference type="ARBA" id="ARBA00023140"/>
    </source>
</evidence>
<accession>E4WTA8</accession>
<dbReference type="InterPro" id="IPR002347">
    <property type="entry name" value="SDR_fam"/>
</dbReference>
<evidence type="ECO:0000256" key="18">
    <source>
        <dbReference type="ARBA" id="ARBA00049251"/>
    </source>
</evidence>
<dbReference type="PANTHER" id="PTHR24317">
    <property type="entry name" value="PEROXISOMAL TRANS-2-ENOYL-COA REDUCTASE"/>
    <property type="match status" value="1"/>
</dbReference>
<comment type="catalytic activity">
    <reaction evidence="18">
        <text>a (2E)-enoyl-CoA + NADPH + H(+) = a 2,3-saturated acyl-CoA + NADP(+)</text>
        <dbReference type="Rhea" id="RHEA:33763"/>
        <dbReference type="ChEBI" id="CHEBI:15378"/>
        <dbReference type="ChEBI" id="CHEBI:57783"/>
        <dbReference type="ChEBI" id="CHEBI:58349"/>
        <dbReference type="ChEBI" id="CHEBI:58856"/>
        <dbReference type="ChEBI" id="CHEBI:65111"/>
        <dbReference type="EC" id="1.3.1.38"/>
    </reaction>
    <physiologicalReaction direction="left-to-right" evidence="18">
        <dbReference type="Rhea" id="RHEA:33764"/>
    </physiologicalReaction>
</comment>
<keyword evidence="7" id="KW-0560">Oxidoreductase</keyword>
<evidence type="ECO:0000256" key="5">
    <source>
        <dbReference type="ARBA" id="ARBA00022832"/>
    </source>
</evidence>
<comment type="catalytic activity">
    <reaction evidence="16">
        <text>(2E)-tetradecenoyl-CoA + NADPH + H(+) = tetradecanoyl-CoA + NADP(+)</text>
        <dbReference type="Rhea" id="RHEA:44968"/>
        <dbReference type="ChEBI" id="CHEBI:15378"/>
        <dbReference type="ChEBI" id="CHEBI:57385"/>
        <dbReference type="ChEBI" id="CHEBI:57783"/>
        <dbReference type="ChEBI" id="CHEBI:58349"/>
        <dbReference type="ChEBI" id="CHEBI:61405"/>
    </reaction>
    <physiologicalReaction direction="left-to-right" evidence="16">
        <dbReference type="Rhea" id="RHEA:44969"/>
    </physiologicalReaction>
</comment>
<evidence type="ECO:0000256" key="12">
    <source>
        <dbReference type="ARBA" id="ARBA00038622"/>
    </source>
</evidence>
<dbReference type="Proteomes" id="UP000011014">
    <property type="component" value="Unassembled WGS sequence"/>
</dbReference>
<evidence type="ECO:0000256" key="13">
    <source>
        <dbReference type="ARBA" id="ARBA00038849"/>
    </source>
</evidence>
<keyword evidence="9" id="KW-0576">Peroxisome</keyword>
<comment type="catalytic activity">
    <reaction evidence="19">
        <text>(2E)-decenoyl-CoA + NADPH + H(+) = decanoyl-CoA + NADP(+)</text>
        <dbReference type="Rhea" id="RHEA:44960"/>
        <dbReference type="ChEBI" id="CHEBI:15378"/>
        <dbReference type="ChEBI" id="CHEBI:57783"/>
        <dbReference type="ChEBI" id="CHEBI:58349"/>
        <dbReference type="ChEBI" id="CHEBI:61406"/>
        <dbReference type="ChEBI" id="CHEBI:61430"/>
    </reaction>
    <physiologicalReaction direction="left-to-right" evidence="19">
        <dbReference type="Rhea" id="RHEA:44961"/>
    </physiologicalReaction>
</comment>
<keyword evidence="3" id="KW-0444">Lipid biosynthesis</keyword>
<evidence type="ECO:0000256" key="19">
    <source>
        <dbReference type="ARBA" id="ARBA00049386"/>
    </source>
</evidence>
<evidence type="ECO:0000313" key="21">
    <source>
        <dbReference type="EMBL" id="CBY07146.1"/>
    </source>
</evidence>
<proteinExistence type="predicted"/>
<evidence type="ECO:0000256" key="1">
    <source>
        <dbReference type="ARBA" id="ARBA00004275"/>
    </source>
</evidence>
<comment type="pathway">
    <text evidence="2">Lipid metabolism.</text>
</comment>
<evidence type="ECO:0000256" key="2">
    <source>
        <dbReference type="ARBA" id="ARBA00005189"/>
    </source>
</evidence>
<name>E4WTA8_OIKDI</name>
<dbReference type="GO" id="GO:0019166">
    <property type="term" value="F:trans-2-enoyl-CoA reductase (NADPH) activity"/>
    <property type="evidence" value="ECO:0007669"/>
    <property type="project" value="UniProtKB-EC"/>
</dbReference>
<evidence type="ECO:0000256" key="6">
    <source>
        <dbReference type="ARBA" id="ARBA00022857"/>
    </source>
</evidence>
<evidence type="ECO:0000256" key="20">
    <source>
        <dbReference type="ARBA" id="ARBA00049559"/>
    </source>
</evidence>
<dbReference type="Proteomes" id="UP000001307">
    <property type="component" value="Unassembled WGS sequence"/>
</dbReference>
<dbReference type="FunFam" id="3.40.50.720:FF:000084">
    <property type="entry name" value="Short-chain dehydrogenase reductase"/>
    <property type="match status" value="1"/>
</dbReference>
<dbReference type="InParanoid" id="E4WTA8"/>
<keyword evidence="8" id="KW-0443">Lipid metabolism</keyword>
<sequence>MNKVFSSSLFAGRVNIVTGGGTGIGFGIAKGLLQSGSHVVIASRSKDKIENAAKDLQQYSNNGAEVIGLSCDIRNRENCGEMVEQTIKHFGRLDGLCNNGGGQFQAKAHTISENGFDAVVRTNLYGTWNMMQEAHDQFMGENGGHIVNIVTTNRTGMAGLSHTSAARAGVKSLSQSIGVEWARKGITINNIGPGVVTSPTAVANYGPLGEMMFGNTEKIIPMGKLGQVDEHLVAPTMFFLSPACVYVTGQTIDVCGGLSLFNNHALQFMEITGQLEAEEESESD</sequence>
<dbReference type="GO" id="GO:0033306">
    <property type="term" value="P:phytol metabolic process"/>
    <property type="evidence" value="ECO:0007669"/>
    <property type="project" value="TreeGrafter"/>
</dbReference>
<dbReference type="InterPro" id="IPR052388">
    <property type="entry name" value="Peroxisomal_t2-enoyl-CoA_red"/>
</dbReference>
<dbReference type="SUPFAM" id="SSF51735">
    <property type="entry name" value="NAD(P)-binding Rossmann-fold domains"/>
    <property type="match status" value="1"/>
</dbReference>
<comment type="catalytic activity">
    <reaction evidence="20">
        <text>(2E)-octenoyl-CoA + NADPH + H(+) = octanoyl-CoA + NADP(+)</text>
        <dbReference type="Rhea" id="RHEA:44952"/>
        <dbReference type="ChEBI" id="CHEBI:15378"/>
        <dbReference type="ChEBI" id="CHEBI:57386"/>
        <dbReference type="ChEBI" id="CHEBI:57783"/>
        <dbReference type="ChEBI" id="CHEBI:58349"/>
        <dbReference type="ChEBI" id="CHEBI:62242"/>
    </reaction>
    <physiologicalReaction direction="left-to-right" evidence="20">
        <dbReference type="Rhea" id="RHEA:44953"/>
    </physiologicalReaction>
</comment>
<keyword evidence="23" id="KW-1185">Reference proteome</keyword>
<comment type="subunit">
    <text evidence="12">Interacts with PEX5, probably required to target it into peroxisomes.</text>
</comment>
<dbReference type="FunCoup" id="E4WTA8">
    <property type="interactions" value="57"/>
</dbReference>
<comment type="subcellular location">
    <subcellularLocation>
        <location evidence="1">Peroxisome</location>
    </subcellularLocation>
</comment>
<organism evidence="21">
    <name type="scientific">Oikopleura dioica</name>
    <name type="common">Tunicate</name>
    <dbReference type="NCBI Taxonomy" id="34765"/>
    <lineage>
        <taxon>Eukaryota</taxon>
        <taxon>Metazoa</taxon>
        <taxon>Chordata</taxon>
        <taxon>Tunicata</taxon>
        <taxon>Appendicularia</taxon>
        <taxon>Copelata</taxon>
        <taxon>Oikopleuridae</taxon>
        <taxon>Oikopleura</taxon>
    </lineage>
</organism>
<dbReference type="Pfam" id="PF13561">
    <property type="entry name" value="adh_short_C2"/>
    <property type="match status" value="1"/>
</dbReference>
<evidence type="ECO:0000256" key="15">
    <source>
        <dbReference type="ARBA" id="ARBA00047570"/>
    </source>
</evidence>
<keyword evidence="5" id="KW-0276">Fatty acid metabolism</keyword>